<evidence type="ECO:0000313" key="16">
    <source>
        <dbReference type="Proteomes" id="UP000245469"/>
    </source>
</evidence>
<dbReference type="GO" id="GO:0016746">
    <property type="term" value="F:acyltransferase activity"/>
    <property type="evidence" value="ECO:0007669"/>
    <property type="project" value="UniProtKB-KW"/>
</dbReference>
<dbReference type="SUPFAM" id="SSF141523">
    <property type="entry name" value="L,D-transpeptidase catalytic domain-like"/>
    <property type="match status" value="1"/>
</dbReference>
<evidence type="ECO:0000256" key="8">
    <source>
        <dbReference type="ARBA" id="ARBA00023139"/>
    </source>
</evidence>
<dbReference type="InterPro" id="IPR038063">
    <property type="entry name" value="Transpep_catalytic_dom"/>
</dbReference>
<evidence type="ECO:0000256" key="6">
    <source>
        <dbReference type="ARBA" id="ARBA00022984"/>
    </source>
</evidence>
<dbReference type="InterPro" id="IPR041280">
    <property type="entry name" value="Big_10"/>
</dbReference>
<evidence type="ECO:0000256" key="1">
    <source>
        <dbReference type="ARBA" id="ARBA00004752"/>
    </source>
</evidence>
<dbReference type="Proteomes" id="UP000245469">
    <property type="component" value="Unassembled WGS sequence"/>
</dbReference>
<keyword evidence="10" id="KW-0012">Acyltransferase</keyword>
<dbReference type="GO" id="GO:0018104">
    <property type="term" value="P:peptidoglycan-protein cross-linking"/>
    <property type="evidence" value="ECO:0007669"/>
    <property type="project" value="TreeGrafter"/>
</dbReference>
<keyword evidence="11 13" id="KW-0961">Cell wall biogenesis/degradation</keyword>
<dbReference type="Pfam" id="PF17964">
    <property type="entry name" value="Big_10"/>
    <property type="match status" value="1"/>
</dbReference>
<organism evidence="15 16">
    <name type="scientific">Quadrisphaera granulorum</name>
    <dbReference type="NCBI Taxonomy" id="317664"/>
    <lineage>
        <taxon>Bacteria</taxon>
        <taxon>Bacillati</taxon>
        <taxon>Actinomycetota</taxon>
        <taxon>Actinomycetes</taxon>
        <taxon>Kineosporiales</taxon>
        <taxon>Kineosporiaceae</taxon>
        <taxon>Quadrisphaera</taxon>
    </lineage>
</organism>
<dbReference type="Gene3D" id="2.60.40.3710">
    <property type="match status" value="1"/>
</dbReference>
<dbReference type="Pfam" id="PF03734">
    <property type="entry name" value="YkuD"/>
    <property type="match status" value="1"/>
</dbReference>
<keyword evidence="5 13" id="KW-0133">Cell shape</keyword>
<dbReference type="GO" id="GO:0005576">
    <property type="term" value="C:extracellular region"/>
    <property type="evidence" value="ECO:0007669"/>
    <property type="project" value="TreeGrafter"/>
</dbReference>
<evidence type="ECO:0000256" key="2">
    <source>
        <dbReference type="ARBA" id="ARBA00022475"/>
    </source>
</evidence>
<keyword evidence="6 13" id="KW-0573">Peptidoglycan synthesis</keyword>
<dbReference type="PANTHER" id="PTHR30582">
    <property type="entry name" value="L,D-TRANSPEPTIDASE"/>
    <property type="match status" value="1"/>
</dbReference>
<name>A0A315ZQL7_9ACTN</name>
<feature type="active site" description="Proton donor/acceptor" evidence="13">
    <location>
        <position position="277"/>
    </location>
</feature>
<dbReference type="EMBL" id="QGDQ01000036">
    <property type="protein sequence ID" value="PWJ47572.1"/>
    <property type="molecule type" value="Genomic_DNA"/>
</dbReference>
<accession>A0A315ZQL7</accession>
<comment type="caution">
    <text evidence="15">The sequence shown here is derived from an EMBL/GenBank/DDBJ whole genome shotgun (WGS) entry which is preliminary data.</text>
</comment>
<evidence type="ECO:0000313" key="15">
    <source>
        <dbReference type="EMBL" id="PWJ47572.1"/>
    </source>
</evidence>
<evidence type="ECO:0000256" key="4">
    <source>
        <dbReference type="ARBA" id="ARBA00022729"/>
    </source>
</evidence>
<evidence type="ECO:0000256" key="10">
    <source>
        <dbReference type="ARBA" id="ARBA00023315"/>
    </source>
</evidence>
<keyword evidence="7" id="KW-0472">Membrane</keyword>
<evidence type="ECO:0000256" key="13">
    <source>
        <dbReference type="PROSITE-ProRule" id="PRU01373"/>
    </source>
</evidence>
<dbReference type="InterPro" id="IPR005490">
    <property type="entry name" value="LD_TPept_cat_dom"/>
</dbReference>
<dbReference type="PROSITE" id="PS52029">
    <property type="entry name" value="LD_TPASE"/>
    <property type="match status" value="1"/>
</dbReference>
<dbReference type="CDD" id="cd16913">
    <property type="entry name" value="YkuD_like"/>
    <property type="match status" value="1"/>
</dbReference>
<evidence type="ECO:0000256" key="11">
    <source>
        <dbReference type="ARBA" id="ARBA00023316"/>
    </source>
</evidence>
<dbReference type="Gene3D" id="2.60.40.3780">
    <property type="match status" value="1"/>
</dbReference>
<feature type="domain" description="L,D-TPase catalytic" evidence="14">
    <location>
        <begin position="196"/>
        <end position="319"/>
    </location>
</feature>
<keyword evidence="8" id="KW-0564">Palmitate</keyword>
<proteinExistence type="predicted"/>
<dbReference type="GO" id="GO:0071555">
    <property type="term" value="P:cell wall organization"/>
    <property type="evidence" value="ECO:0007669"/>
    <property type="project" value="UniProtKB-UniRule"/>
</dbReference>
<evidence type="ECO:0000256" key="3">
    <source>
        <dbReference type="ARBA" id="ARBA00022679"/>
    </source>
</evidence>
<reference evidence="15 16" key="1">
    <citation type="submission" date="2018-03" db="EMBL/GenBank/DDBJ databases">
        <title>Genomic Encyclopedia of Archaeal and Bacterial Type Strains, Phase II (KMG-II): from individual species to whole genera.</title>
        <authorList>
            <person name="Goeker M."/>
        </authorList>
    </citation>
    <scope>NUCLEOTIDE SEQUENCE [LARGE SCALE GENOMIC DNA]</scope>
    <source>
        <strain evidence="15 16">DSM 44889</strain>
    </source>
</reference>
<sequence>MADGVAAGGVTSPVPVLRPTVSSGTLQGVVVTAADGSQITGAGAADGSWSPEEPLELGASYTAVASAVNADGQVVSVSLPFSVTGEDGAVRAKLMPLDGEVVGVGMPVVVIFTREVPKAERAKLVEAIQLVTKAPDGSSVEGAWRWIGADRVHWRPKVYWPSGTSVSVKVPMTKVQVGGAWGAADRDVAFTVGDAHVSTADTDTHQMTVRVNGEVARVIPISAGREDSDPAFVTRSGVHLVLEKHADYLMDGRTVGQDYATQVKWATRIANSGEFVHGAPWSVPSQGKRNVSHGCLNVSDANAKWFFDLSQRGDVVDVTGTDRAMELTNGLGDWVLSWEQWTAPQV</sequence>
<keyword evidence="3" id="KW-0808">Transferase</keyword>
<keyword evidence="4" id="KW-0732">Signal</keyword>
<keyword evidence="16" id="KW-1185">Reference proteome</keyword>
<evidence type="ECO:0000256" key="9">
    <source>
        <dbReference type="ARBA" id="ARBA00023288"/>
    </source>
</evidence>
<keyword evidence="2" id="KW-1003">Cell membrane</keyword>
<evidence type="ECO:0000256" key="5">
    <source>
        <dbReference type="ARBA" id="ARBA00022960"/>
    </source>
</evidence>
<dbReference type="UniPathway" id="UPA00219"/>
<dbReference type="AlphaFoldDB" id="A0A315ZQL7"/>
<comment type="pathway">
    <text evidence="12">Glycan biosynthesis.</text>
</comment>
<dbReference type="InterPro" id="IPR050979">
    <property type="entry name" value="LD-transpeptidase"/>
</dbReference>
<feature type="active site" description="Nucleophile" evidence="13">
    <location>
        <position position="295"/>
    </location>
</feature>
<evidence type="ECO:0000259" key="14">
    <source>
        <dbReference type="PROSITE" id="PS52029"/>
    </source>
</evidence>
<dbReference type="FunFam" id="2.40.440.10:FF:000005">
    <property type="entry name" value="L,D-transpeptidase 2"/>
    <property type="match status" value="1"/>
</dbReference>
<protein>
    <submittedName>
        <fullName evidence="15">Lipoprotein-anchoring transpeptidase ErfK/SrfK</fullName>
    </submittedName>
</protein>
<keyword evidence="9 15" id="KW-0449">Lipoprotein</keyword>
<dbReference type="GO" id="GO:0008360">
    <property type="term" value="P:regulation of cell shape"/>
    <property type="evidence" value="ECO:0007669"/>
    <property type="project" value="UniProtKB-UniRule"/>
</dbReference>
<gene>
    <name evidence="15" type="ORF">BXY45_1363</name>
</gene>
<dbReference type="PANTHER" id="PTHR30582:SF2">
    <property type="entry name" value="L,D-TRANSPEPTIDASE YCIB-RELATED"/>
    <property type="match status" value="1"/>
</dbReference>
<dbReference type="Gene3D" id="2.40.440.10">
    <property type="entry name" value="L,D-transpeptidase catalytic domain-like"/>
    <property type="match status" value="1"/>
</dbReference>
<dbReference type="GO" id="GO:0071972">
    <property type="term" value="F:peptidoglycan L,D-transpeptidase activity"/>
    <property type="evidence" value="ECO:0007669"/>
    <property type="project" value="TreeGrafter"/>
</dbReference>
<evidence type="ECO:0000256" key="12">
    <source>
        <dbReference type="ARBA" id="ARBA00060592"/>
    </source>
</evidence>
<evidence type="ECO:0000256" key="7">
    <source>
        <dbReference type="ARBA" id="ARBA00023136"/>
    </source>
</evidence>
<comment type="pathway">
    <text evidence="1 13">Cell wall biogenesis; peptidoglycan biosynthesis.</text>
</comment>